<accession>A0A7S4DWV6</accession>
<name>A0A7S4DWV6_9EUKA</name>
<dbReference type="EMBL" id="HBIV01038542">
    <property type="protein sequence ID" value="CAE0675613.1"/>
    <property type="molecule type" value="Transcribed_RNA"/>
</dbReference>
<sequence length="112" mass="12940">MVFEPLDKSSTWEQTFSQLWGRPFETFLEMEEPIQHFASIYAQLSTTQLHCKLMVVWTPKTVSRARKRAGSFPFVGKFREVRAVKCTYVADAAELEIMLDNAGLRYVTEQVS</sequence>
<proteinExistence type="predicted"/>
<gene>
    <name evidence="1" type="ORF">LGLO00237_LOCUS27390</name>
</gene>
<organism evidence="1">
    <name type="scientific">Lotharella globosa</name>
    <dbReference type="NCBI Taxonomy" id="91324"/>
    <lineage>
        <taxon>Eukaryota</taxon>
        <taxon>Sar</taxon>
        <taxon>Rhizaria</taxon>
        <taxon>Cercozoa</taxon>
        <taxon>Chlorarachniophyceae</taxon>
        <taxon>Lotharella</taxon>
    </lineage>
</organism>
<dbReference type="AlphaFoldDB" id="A0A7S4DWV6"/>
<protein>
    <submittedName>
        <fullName evidence="1">Uncharacterized protein</fullName>
    </submittedName>
</protein>
<evidence type="ECO:0000313" key="1">
    <source>
        <dbReference type="EMBL" id="CAE0675613.1"/>
    </source>
</evidence>
<reference evidence="1" key="1">
    <citation type="submission" date="2021-01" db="EMBL/GenBank/DDBJ databases">
        <authorList>
            <person name="Corre E."/>
            <person name="Pelletier E."/>
            <person name="Niang G."/>
            <person name="Scheremetjew M."/>
            <person name="Finn R."/>
            <person name="Kale V."/>
            <person name="Holt S."/>
            <person name="Cochrane G."/>
            <person name="Meng A."/>
            <person name="Brown T."/>
            <person name="Cohen L."/>
        </authorList>
    </citation>
    <scope>NUCLEOTIDE SEQUENCE</scope>
    <source>
        <strain evidence="1">CCCM811</strain>
    </source>
</reference>